<name>A0A8J3JDE2_9ACTN</name>
<protein>
    <submittedName>
        <fullName evidence="1">Uncharacterized protein</fullName>
    </submittedName>
</protein>
<sequence>MRHAWFDSDAQPYFELVCDGCATPFRTWDDRCRDWPLLAGAALSGGWAVSCDADPVDPHRCPDCRRDADGVLRGVRACPSAEECRRPVGAVPGDSMVSVLRCPGTRLPSAGGRSAPARPGDGRVGAMEEPEITVRTEPGTVEDRLHDSLEQQLTSALRAAIHRLDGTVVGMDVPAVRERLVEETRAGLHPDIAARFEPSRYEMTAIAAQLALGVEPSFGPSSTD</sequence>
<dbReference type="AlphaFoldDB" id="A0A8J3JDE2"/>
<keyword evidence="2" id="KW-1185">Reference proteome</keyword>
<evidence type="ECO:0000313" key="2">
    <source>
        <dbReference type="Proteomes" id="UP000612808"/>
    </source>
</evidence>
<organism evidence="1 2">
    <name type="scientific">Actinocatenispora rupis</name>
    <dbReference type="NCBI Taxonomy" id="519421"/>
    <lineage>
        <taxon>Bacteria</taxon>
        <taxon>Bacillati</taxon>
        <taxon>Actinomycetota</taxon>
        <taxon>Actinomycetes</taxon>
        <taxon>Micromonosporales</taxon>
        <taxon>Micromonosporaceae</taxon>
        <taxon>Actinocatenispora</taxon>
    </lineage>
</organism>
<evidence type="ECO:0000313" key="1">
    <source>
        <dbReference type="EMBL" id="GID16375.1"/>
    </source>
</evidence>
<accession>A0A8J3JDE2</accession>
<dbReference type="EMBL" id="BOMB01000060">
    <property type="protein sequence ID" value="GID16375.1"/>
    <property type="molecule type" value="Genomic_DNA"/>
</dbReference>
<reference evidence="1" key="1">
    <citation type="submission" date="2021-01" db="EMBL/GenBank/DDBJ databases">
        <title>Whole genome shotgun sequence of Actinocatenispora rupis NBRC 107355.</title>
        <authorList>
            <person name="Komaki H."/>
            <person name="Tamura T."/>
        </authorList>
    </citation>
    <scope>NUCLEOTIDE SEQUENCE</scope>
    <source>
        <strain evidence="1">NBRC 107355</strain>
    </source>
</reference>
<proteinExistence type="predicted"/>
<gene>
    <name evidence="1" type="ORF">Aru02nite_72640</name>
</gene>
<dbReference type="Proteomes" id="UP000612808">
    <property type="component" value="Unassembled WGS sequence"/>
</dbReference>
<dbReference type="RefSeq" id="WP_373325054.1">
    <property type="nucleotide sequence ID" value="NZ_BAAAZM010000040.1"/>
</dbReference>
<comment type="caution">
    <text evidence="1">The sequence shown here is derived from an EMBL/GenBank/DDBJ whole genome shotgun (WGS) entry which is preliminary data.</text>
</comment>